<sequence length="220" mass="25739">MNNKTLENTSLTLFFTGGISLKTWHEVGNIDRELEIYKRLGKELKRVNMVTYGGKGDRLYAKELDGVNLLSTVWYKNAPKRTLFNLLLRYLPQIYRSDVLRTNQILGSEIPIWLKRKFGKKLIIRCGYLYSYITKQRSKDEQKIINAIQLEKNAFSFADIGIVTSSWQRDLVIKQYNVEPRKIRVIPNYVVTDVFKPYSEIKKMYDLVFVGRAGEEKNLV</sequence>
<dbReference type="AlphaFoldDB" id="X0VM09"/>
<comment type="caution">
    <text evidence="2">The sequence shown here is derived from an EMBL/GenBank/DDBJ whole genome shotgun (WGS) entry which is preliminary data.</text>
</comment>
<protein>
    <recommendedName>
        <fullName evidence="1">Glycosyltransferase subfamily 4-like N-terminal domain-containing protein</fullName>
    </recommendedName>
</protein>
<feature type="domain" description="Glycosyltransferase subfamily 4-like N-terminal" evidence="1">
    <location>
        <begin position="38"/>
        <end position="193"/>
    </location>
</feature>
<evidence type="ECO:0000313" key="2">
    <source>
        <dbReference type="EMBL" id="GAG19389.1"/>
    </source>
</evidence>
<reference evidence="2" key="1">
    <citation type="journal article" date="2014" name="Front. Microbiol.">
        <title>High frequency of phylogenetically diverse reductive dehalogenase-homologous genes in deep subseafloor sedimentary metagenomes.</title>
        <authorList>
            <person name="Kawai M."/>
            <person name="Futagami T."/>
            <person name="Toyoda A."/>
            <person name="Takaki Y."/>
            <person name="Nishi S."/>
            <person name="Hori S."/>
            <person name="Arai W."/>
            <person name="Tsubouchi T."/>
            <person name="Morono Y."/>
            <person name="Uchiyama I."/>
            <person name="Ito T."/>
            <person name="Fujiyama A."/>
            <person name="Inagaki F."/>
            <person name="Takami H."/>
        </authorList>
    </citation>
    <scope>NUCLEOTIDE SEQUENCE</scope>
    <source>
        <strain evidence="2">Expedition CK06-06</strain>
    </source>
</reference>
<name>X0VM09_9ZZZZ</name>
<dbReference type="InterPro" id="IPR028098">
    <property type="entry name" value="Glyco_trans_4-like_N"/>
</dbReference>
<accession>X0VM09</accession>
<organism evidence="2">
    <name type="scientific">marine sediment metagenome</name>
    <dbReference type="NCBI Taxonomy" id="412755"/>
    <lineage>
        <taxon>unclassified sequences</taxon>
        <taxon>metagenomes</taxon>
        <taxon>ecological metagenomes</taxon>
    </lineage>
</organism>
<dbReference type="EMBL" id="BARS01038157">
    <property type="protein sequence ID" value="GAG19389.1"/>
    <property type="molecule type" value="Genomic_DNA"/>
</dbReference>
<gene>
    <name evidence="2" type="ORF">S01H1_58408</name>
</gene>
<evidence type="ECO:0000259" key="1">
    <source>
        <dbReference type="Pfam" id="PF13439"/>
    </source>
</evidence>
<dbReference type="Pfam" id="PF13439">
    <property type="entry name" value="Glyco_transf_4"/>
    <property type="match status" value="1"/>
</dbReference>
<dbReference type="Gene3D" id="3.40.50.2000">
    <property type="entry name" value="Glycogen Phosphorylase B"/>
    <property type="match status" value="1"/>
</dbReference>
<feature type="non-terminal residue" evidence="2">
    <location>
        <position position="220"/>
    </location>
</feature>
<proteinExistence type="predicted"/>
<dbReference type="SUPFAM" id="SSF53756">
    <property type="entry name" value="UDP-Glycosyltransferase/glycogen phosphorylase"/>
    <property type="match status" value="1"/>
</dbReference>